<evidence type="ECO:0000256" key="11">
    <source>
        <dbReference type="PIRSR" id="PIRSR006246-2"/>
    </source>
</evidence>
<keyword evidence="4 9" id="KW-0068">Autocatalytic cleavage</keyword>
<evidence type="ECO:0000256" key="6">
    <source>
        <dbReference type="ARBA" id="ARBA00023239"/>
    </source>
</evidence>
<evidence type="ECO:0000256" key="3">
    <source>
        <dbReference type="ARBA" id="ARBA00022793"/>
    </source>
</evidence>
<organism evidence="14 15">
    <name type="scientific">Roseisolibacter agri</name>
    <dbReference type="NCBI Taxonomy" id="2014610"/>
    <lineage>
        <taxon>Bacteria</taxon>
        <taxon>Pseudomonadati</taxon>
        <taxon>Gemmatimonadota</taxon>
        <taxon>Gemmatimonadia</taxon>
        <taxon>Gemmatimonadales</taxon>
        <taxon>Gemmatimonadaceae</taxon>
        <taxon>Roseisolibacter</taxon>
    </lineage>
</organism>
<comment type="subunit">
    <text evidence="9">Heterooctamer of four alpha and four beta subunits.</text>
</comment>
<evidence type="ECO:0000313" key="15">
    <source>
        <dbReference type="Proteomes" id="UP001161325"/>
    </source>
</evidence>
<dbReference type="AlphaFoldDB" id="A0AA37Q4V5"/>
<comment type="subcellular location">
    <subcellularLocation>
        <location evidence="9">Cytoplasm</location>
    </subcellularLocation>
</comment>
<dbReference type="GO" id="GO:0006523">
    <property type="term" value="P:alanine biosynthetic process"/>
    <property type="evidence" value="ECO:0007669"/>
    <property type="project" value="InterPro"/>
</dbReference>
<protein>
    <recommendedName>
        <fullName evidence="9">Aspartate 1-decarboxylase</fullName>
        <ecNumber evidence="9">4.1.1.11</ecNumber>
    </recommendedName>
    <alternativeName>
        <fullName evidence="9">Aspartate alpha-decarboxylase</fullName>
    </alternativeName>
    <component>
        <recommendedName>
            <fullName evidence="9">Aspartate 1-decarboxylase beta chain</fullName>
        </recommendedName>
    </component>
    <component>
        <recommendedName>
            <fullName evidence="9">Aspartate 1-decarboxylase alpha chain</fullName>
        </recommendedName>
    </component>
</protein>
<dbReference type="CDD" id="cd06919">
    <property type="entry name" value="Asp_decarbox"/>
    <property type="match status" value="1"/>
</dbReference>
<evidence type="ECO:0000256" key="7">
    <source>
        <dbReference type="ARBA" id="ARBA00023270"/>
    </source>
</evidence>
<evidence type="ECO:0000256" key="4">
    <source>
        <dbReference type="ARBA" id="ARBA00022813"/>
    </source>
</evidence>
<dbReference type="RefSeq" id="WP_284351087.1">
    <property type="nucleotide sequence ID" value="NZ_BRXS01000005.1"/>
</dbReference>
<comment type="cofactor">
    <cofactor evidence="9 10">
        <name>pyruvate</name>
        <dbReference type="ChEBI" id="CHEBI:15361"/>
    </cofactor>
    <text evidence="9 10">Binds 1 pyruvoyl group covalently per subunit.</text>
</comment>
<keyword evidence="2 9" id="KW-0566">Pantothenate biosynthesis</keyword>
<feature type="binding site" evidence="9 11">
    <location>
        <position position="57"/>
    </location>
    <ligand>
        <name>substrate</name>
    </ligand>
</feature>
<keyword evidence="8 9" id="KW-0670">Pyruvate</keyword>
<evidence type="ECO:0000256" key="2">
    <source>
        <dbReference type="ARBA" id="ARBA00022655"/>
    </source>
</evidence>
<dbReference type="PIRSF" id="PIRSF006246">
    <property type="entry name" value="Asp_decarbox"/>
    <property type="match status" value="1"/>
</dbReference>
<comment type="function">
    <text evidence="9">Catalyzes the pyruvoyl-dependent decarboxylation of aspartate to produce beta-alanine.</text>
</comment>
<feature type="active site" description="Proton donor" evidence="9 10">
    <location>
        <position position="58"/>
    </location>
</feature>
<dbReference type="PANTHER" id="PTHR21012">
    <property type="entry name" value="ASPARTATE 1-DECARBOXYLASE"/>
    <property type="match status" value="1"/>
</dbReference>
<gene>
    <name evidence="9 14" type="primary">panD</name>
    <name evidence="14" type="ORF">rosag_31430</name>
</gene>
<evidence type="ECO:0000256" key="1">
    <source>
        <dbReference type="ARBA" id="ARBA00022490"/>
    </source>
</evidence>
<dbReference type="NCBIfam" id="TIGR00223">
    <property type="entry name" value="panD"/>
    <property type="match status" value="1"/>
</dbReference>
<sequence>MRRTLCKSKIHRATLTGADLHYEGSLTVDRDLMDAADMLAFEKVQVVNVNTGARLETYVIEGERGSGTIQLNGAAARLGMPGDLVIVISYGEYEDHELKDFAPKIVFVDAKNRRCAPHDGKELEEGRHEA</sequence>
<keyword evidence="5 9" id="KW-0865">Zymogen</keyword>
<comment type="caution">
    <text evidence="14">The sequence shown here is derived from an EMBL/GenBank/DDBJ whole genome shotgun (WGS) entry which is preliminary data.</text>
</comment>
<evidence type="ECO:0000256" key="10">
    <source>
        <dbReference type="PIRSR" id="PIRSR006246-1"/>
    </source>
</evidence>
<dbReference type="EMBL" id="BRXS01000005">
    <property type="protein sequence ID" value="GLC26630.1"/>
    <property type="molecule type" value="Genomic_DNA"/>
</dbReference>
<proteinExistence type="inferred from homology"/>
<keyword evidence="7 9" id="KW-0704">Schiff base</keyword>
<keyword evidence="1 9" id="KW-0963">Cytoplasm</keyword>
<feature type="chain" id="PRO_5041498385" description="Aspartate 1-decarboxylase beta chain" evidence="9 13">
    <location>
        <begin position="1"/>
        <end position="24"/>
    </location>
</feature>
<dbReference type="Gene3D" id="2.40.40.20">
    <property type="match status" value="1"/>
</dbReference>
<comment type="similarity">
    <text evidence="9">Belongs to the PanD family.</text>
</comment>
<comment type="catalytic activity">
    <reaction evidence="9">
        <text>L-aspartate + H(+) = beta-alanine + CO2</text>
        <dbReference type="Rhea" id="RHEA:19497"/>
        <dbReference type="ChEBI" id="CHEBI:15378"/>
        <dbReference type="ChEBI" id="CHEBI:16526"/>
        <dbReference type="ChEBI" id="CHEBI:29991"/>
        <dbReference type="ChEBI" id="CHEBI:57966"/>
        <dbReference type="EC" id="4.1.1.11"/>
    </reaction>
</comment>
<dbReference type="GO" id="GO:0005829">
    <property type="term" value="C:cytosol"/>
    <property type="evidence" value="ECO:0007669"/>
    <property type="project" value="TreeGrafter"/>
</dbReference>
<dbReference type="SUPFAM" id="SSF50692">
    <property type="entry name" value="ADC-like"/>
    <property type="match status" value="1"/>
</dbReference>
<dbReference type="Proteomes" id="UP001161325">
    <property type="component" value="Unassembled WGS sequence"/>
</dbReference>
<feature type="binding site" evidence="9 11">
    <location>
        <begin position="73"/>
        <end position="75"/>
    </location>
    <ligand>
        <name>substrate</name>
    </ligand>
</feature>
<comment type="PTM">
    <text evidence="9 12">Is synthesized initially as an inactive proenzyme, which is activated by self-cleavage at a specific serine bond to produce a beta-subunit with a hydroxyl group at its C-terminus and an alpha-subunit with a pyruvoyl group at its N-terminus.</text>
</comment>
<reference evidence="14" key="1">
    <citation type="submission" date="2022-08" db="EMBL/GenBank/DDBJ databases">
        <title>Draft genome sequencing of Roseisolibacter agri AW1220.</title>
        <authorList>
            <person name="Tobiishi Y."/>
            <person name="Tonouchi A."/>
        </authorList>
    </citation>
    <scope>NUCLEOTIDE SEQUENCE</scope>
    <source>
        <strain evidence="14">AW1220</strain>
    </source>
</reference>
<accession>A0AA37Q4V5</accession>
<dbReference type="GO" id="GO:0015940">
    <property type="term" value="P:pantothenate biosynthetic process"/>
    <property type="evidence" value="ECO:0007669"/>
    <property type="project" value="UniProtKB-UniRule"/>
</dbReference>
<keyword evidence="15" id="KW-1185">Reference proteome</keyword>
<evidence type="ECO:0000256" key="5">
    <source>
        <dbReference type="ARBA" id="ARBA00023145"/>
    </source>
</evidence>
<dbReference type="PANTHER" id="PTHR21012:SF0">
    <property type="entry name" value="ASPARTATE 1-DECARBOXYLASE"/>
    <property type="match status" value="1"/>
</dbReference>
<dbReference type="EC" id="4.1.1.11" evidence="9"/>
<comment type="pathway">
    <text evidence="9">Cofactor biosynthesis; (R)-pantothenate biosynthesis; beta-alanine from L-aspartate: step 1/1.</text>
</comment>
<evidence type="ECO:0000256" key="13">
    <source>
        <dbReference type="PIRSR" id="PIRSR006246-5"/>
    </source>
</evidence>
<dbReference type="InterPro" id="IPR009010">
    <property type="entry name" value="Asp_de-COase-like_dom_sf"/>
</dbReference>
<name>A0AA37Q4V5_9BACT</name>
<feature type="active site" description="Schiff-base intermediate with substrate; via pyruvic acid" evidence="9 10">
    <location>
        <position position="25"/>
    </location>
</feature>
<feature type="chain" id="PRO_5041498386" description="Aspartate 1-decarboxylase alpha chain" evidence="9 13">
    <location>
        <begin position="25"/>
        <end position="130"/>
    </location>
</feature>
<evidence type="ECO:0000256" key="8">
    <source>
        <dbReference type="ARBA" id="ARBA00023317"/>
    </source>
</evidence>
<evidence type="ECO:0000256" key="9">
    <source>
        <dbReference type="HAMAP-Rule" id="MF_00446"/>
    </source>
</evidence>
<dbReference type="InterPro" id="IPR003190">
    <property type="entry name" value="Asp_decarbox"/>
</dbReference>
<feature type="modified residue" description="Pyruvic acid (Ser)" evidence="9 12">
    <location>
        <position position="25"/>
    </location>
</feature>
<dbReference type="Pfam" id="PF02261">
    <property type="entry name" value="Asp_decarbox"/>
    <property type="match status" value="1"/>
</dbReference>
<evidence type="ECO:0000313" key="14">
    <source>
        <dbReference type="EMBL" id="GLC26630.1"/>
    </source>
</evidence>
<evidence type="ECO:0000256" key="12">
    <source>
        <dbReference type="PIRSR" id="PIRSR006246-3"/>
    </source>
</evidence>
<keyword evidence="3 9" id="KW-0210">Decarboxylase</keyword>
<dbReference type="HAMAP" id="MF_00446">
    <property type="entry name" value="PanD"/>
    <property type="match status" value="1"/>
</dbReference>
<dbReference type="GO" id="GO:0004068">
    <property type="term" value="F:aspartate 1-decarboxylase activity"/>
    <property type="evidence" value="ECO:0007669"/>
    <property type="project" value="UniProtKB-UniRule"/>
</dbReference>
<keyword evidence="6 9" id="KW-0456">Lyase</keyword>